<reference evidence="3" key="1">
    <citation type="submission" date="2016-10" db="EMBL/GenBank/DDBJ databases">
        <authorList>
            <person name="Varghese N."/>
            <person name="Submissions S."/>
        </authorList>
    </citation>
    <scope>NUCLEOTIDE SEQUENCE [LARGE SCALE GENOMIC DNA]</scope>
    <source>
        <strain evidence="3">IBRC-M 10403</strain>
    </source>
</reference>
<evidence type="ECO:0000313" key="2">
    <source>
        <dbReference type="EMBL" id="SDC98767.1"/>
    </source>
</evidence>
<feature type="compositionally biased region" description="Low complexity" evidence="1">
    <location>
        <begin position="260"/>
        <end position="280"/>
    </location>
</feature>
<organism evidence="2 3">
    <name type="scientific">Actinokineospora iranica</name>
    <dbReference type="NCBI Taxonomy" id="1271860"/>
    <lineage>
        <taxon>Bacteria</taxon>
        <taxon>Bacillati</taxon>
        <taxon>Actinomycetota</taxon>
        <taxon>Actinomycetes</taxon>
        <taxon>Pseudonocardiales</taxon>
        <taxon>Pseudonocardiaceae</taxon>
        <taxon>Actinokineospora</taxon>
    </lineage>
</organism>
<feature type="region of interest" description="Disordered" evidence="1">
    <location>
        <begin position="54"/>
        <end position="87"/>
    </location>
</feature>
<gene>
    <name evidence="2" type="ORF">SAMN05216174_106104</name>
</gene>
<evidence type="ECO:0000256" key="1">
    <source>
        <dbReference type="SAM" id="MobiDB-lite"/>
    </source>
</evidence>
<dbReference type="Proteomes" id="UP000199501">
    <property type="component" value="Unassembled WGS sequence"/>
</dbReference>
<protein>
    <recommendedName>
        <fullName evidence="4">DUF3558 domain-containing protein</fullName>
    </recommendedName>
</protein>
<evidence type="ECO:0008006" key="4">
    <source>
        <dbReference type="Google" id="ProtNLM"/>
    </source>
</evidence>
<accession>A0A1G6R454</accession>
<evidence type="ECO:0000313" key="3">
    <source>
        <dbReference type="Proteomes" id="UP000199501"/>
    </source>
</evidence>
<feature type="region of interest" description="Disordered" evidence="1">
    <location>
        <begin position="221"/>
        <end position="280"/>
    </location>
</feature>
<feature type="compositionally biased region" description="Polar residues" evidence="1">
    <location>
        <begin position="72"/>
        <end position="87"/>
    </location>
</feature>
<dbReference type="EMBL" id="FMZZ01000006">
    <property type="protein sequence ID" value="SDC98767.1"/>
    <property type="molecule type" value="Genomic_DNA"/>
</dbReference>
<dbReference type="STRING" id="1271860.SAMN05216174_106104"/>
<dbReference type="AlphaFoldDB" id="A0A1G6R454"/>
<name>A0A1G6R454_9PSEU</name>
<feature type="compositionally biased region" description="Basic and acidic residues" evidence="1">
    <location>
        <begin position="250"/>
        <end position="259"/>
    </location>
</feature>
<proteinExistence type="predicted"/>
<sequence>MRAATIGGIRTRNAASSFRTPYGLAVLPGRASLLVPLLFATLIAAACANPADDGGGAADRPAAEPRVVMTAESPTTTTRPKQPGVTVSTQKRVPAMVDCLGYVSVVTKATGVRASLVEDESTHQLCRYRLPYAGPASGVSVLFRAEPPGTPSYRHIEEIYGNTAYRVGEGDGEDSCGLSVALDPYLEAHEHGSHLTVLGSYGDSACDVTRKILDAVFERLTDVEPESQDDAETPTPPRISATTQTPEPLEAPKPRRTTETAETTETTESAETTETPAETP</sequence>
<keyword evidence="3" id="KW-1185">Reference proteome</keyword>
<feature type="compositionally biased region" description="Acidic residues" evidence="1">
    <location>
        <begin position="223"/>
        <end position="232"/>
    </location>
</feature>